<evidence type="ECO:0000313" key="1">
    <source>
        <dbReference type="EMBL" id="OCT98664.1"/>
    </source>
</evidence>
<dbReference type="Proteomes" id="UP000694892">
    <property type="component" value="Chromosome 1S"/>
</dbReference>
<proteinExistence type="predicted"/>
<reference evidence="2" key="1">
    <citation type="journal article" date="2016" name="Nature">
        <title>Genome evolution in the allotetraploid frog Xenopus laevis.</title>
        <authorList>
            <person name="Session A.M."/>
            <person name="Uno Y."/>
            <person name="Kwon T."/>
            <person name="Chapman J.A."/>
            <person name="Toyoda A."/>
            <person name="Takahashi S."/>
            <person name="Fukui A."/>
            <person name="Hikosaka A."/>
            <person name="Suzuki A."/>
            <person name="Kondo M."/>
            <person name="van Heeringen S.J."/>
            <person name="Quigley I."/>
            <person name="Heinz S."/>
            <person name="Ogino H."/>
            <person name="Ochi H."/>
            <person name="Hellsten U."/>
            <person name="Lyons J.B."/>
            <person name="Simakov O."/>
            <person name="Putnam N."/>
            <person name="Stites J."/>
            <person name="Kuroki Y."/>
            <person name="Tanaka T."/>
            <person name="Michiue T."/>
            <person name="Watanabe M."/>
            <person name="Bogdanovic O."/>
            <person name="Lister R."/>
            <person name="Georgiou G."/>
            <person name="Paranjpe S.S."/>
            <person name="van Kruijsbergen I."/>
            <person name="Shu S."/>
            <person name="Carlson J."/>
            <person name="Kinoshita T."/>
            <person name="Ohta Y."/>
            <person name="Mawaribuchi S."/>
            <person name="Jenkins J."/>
            <person name="Grimwood J."/>
            <person name="Schmutz J."/>
            <person name="Mitros T."/>
            <person name="Mozaffari S.V."/>
            <person name="Suzuki Y."/>
            <person name="Haramoto Y."/>
            <person name="Yamamoto T.S."/>
            <person name="Takagi C."/>
            <person name="Heald R."/>
            <person name="Miller K."/>
            <person name="Haudenschild C."/>
            <person name="Kitzman J."/>
            <person name="Nakayama T."/>
            <person name="Izutsu Y."/>
            <person name="Robert J."/>
            <person name="Fortriede J."/>
            <person name="Burns K."/>
            <person name="Lotay V."/>
            <person name="Karimi K."/>
            <person name="Yasuoka Y."/>
            <person name="Dichmann D.S."/>
            <person name="Flajnik M.F."/>
            <person name="Houston D.W."/>
            <person name="Shendure J."/>
            <person name="DuPasquier L."/>
            <person name="Vize P.D."/>
            <person name="Zorn A.M."/>
            <person name="Ito M."/>
            <person name="Marcotte E.M."/>
            <person name="Wallingford J.B."/>
            <person name="Ito Y."/>
            <person name="Asashima M."/>
            <person name="Ueno N."/>
            <person name="Matsuda Y."/>
            <person name="Veenstra G.J."/>
            <person name="Fujiyama A."/>
            <person name="Harland R.M."/>
            <person name="Taira M."/>
            <person name="Rokhsar D.S."/>
        </authorList>
    </citation>
    <scope>NUCLEOTIDE SEQUENCE [LARGE SCALE GENOMIC DNA]</scope>
    <source>
        <strain evidence="2">J</strain>
    </source>
</reference>
<accession>A0A974DV32</accession>
<gene>
    <name evidence="1" type="ORF">XELAEV_18010900mg</name>
</gene>
<dbReference type="EMBL" id="CM004467">
    <property type="protein sequence ID" value="OCT98664.1"/>
    <property type="molecule type" value="Genomic_DNA"/>
</dbReference>
<evidence type="ECO:0000313" key="2">
    <source>
        <dbReference type="Proteomes" id="UP000694892"/>
    </source>
</evidence>
<dbReference type="AlphaFoldDB" id="A0A974DV32"/>
<protein>
    <submittedName>
        <fullName evidence="1">Uncharacterized protein</fullName>
    </submittedName>
</protein>
<name>A0A974DV32_XENLA</name>
<sequence length="130" mass="14882">MMYTSKKKAGLACPHLQTYYRATLLSQLADWHLPPHTKSWVDLEHWIYKYQTKSTITSSLWAQIKRPLANKELMPLPITAMLRIWQTSKSMTTLVKFPVALAPLTTLEGAIQDLNLDTWSQIGIQKIGDL</sequence>
<organism evidence="1 2">
    <name type="scientific">Xenopus laevis</name>
    <name type="common">African clawed frog</name>
    <dbReference type="NCBI Taxonomy" id="8355"/>
    <lineage>
        <taxon>Eukaryota</taxon>
        <taxon>Metazoa</taxon>
        <taxon>Chordata</taxon>
        <taxon>Craniata</taxon>
        <taxon>Vertebrata</taxon>
        <taxon>Euteleostomi</taxon>
        <taxon>Amphibia</taxon>
        <taxon>Batrachia</taxon>
        <taxon>Anura</taxon>
        <taxon>Pipoidea</taxon>
        <taxon>Pipidae</taxon>
        <taxon>Xenopodinae</taxon>
        <taxon>Xenopus</taxon>
        <taxon>Xenopus</taxon>
    </lineage>
</organism>